<keyword evidence="1" id="KW-1133">Transmembrane helix</keyword>
<sequence length="332" mass="37450">MSTREEESNEVVGTRIGEQLMQTVKNRKRGHNGESKVKVVKEFIESNQALGELIEQNNFVGTMLCAVVRNKLKRDAAKEGLNENEEEAKGWEIGSELTKTMSVTMSAEEAIRVWAEEHSEVQEVMREHSWLRPMLEAVVKELFLKTNFGLKARVMAGAVLSMTDLVTDVYVTYMFGSDRKWGYFKASLASLVASIGFQLLIVWAQNRKLGMKRVVREWIPILLGYKPAVDAYRVATGAKQEVGTPINPMMEMTYMKATEMFAEAIPGVIIQLMAIATSDTEVGIMTGTQALLIENRFQPFMGTYQQKQAREQWYLCPCGSSQQECFSSDVQQ</sequence>
<gene>
    <name evidence="2" type="ORF">TrCOL_g9489</name>
</gene>
<keyword evidence="1" id="KW-0812">Transmembrane</keyword>
<evidence type="ECO:0000256" key="1">
    <source>
        <dbReference type="SAM" id="Phobius"/>
    </source>
</evidence>
<keyword evidence="1" id="KW-0472">Membrane</keyword>
<keyword evidence="3" id="KW-1185">Reference proteome</keyword>
<proteinExistence type="predicted"/>
<evidence type="ECO:0000313" key="2">
    <source>
        <dbReference type="EMBL" id="GMI30320.1"/>
    </source>
</evidence>
<dbReference type="EMBL" id="BRYA01000705">
    <property type="protein sequence ID" value="GMI30320.1"/>
    <property type="molecule type" value="Genomic_DNA"/>
</dbReference>
<evidence type="ECO:0000313" key="3">
    <source>
        <dbReference type="Proteomes" id="UP001165065"/>
    </source>
</evidence>
<name>A0A9W7G039_9STRA</name>
<dbReference type="AlphaFoldDB" id="A0A9W7G039"/>
<organism evidence="2 3">
    <name type="scientific">Triparma columacea</name>
    <dbReference type="NCBI Taxonomy" id="722753"/>
    <lineage>
        <taxon>Eukaryota</taxon>
        <taxon>Sar</taxon>
        <taxon>Stramenopiles</taxon>
        <taxon>Ochrophyta</taxon>
        <taxon>Bolidophyceae</taxon>
        <taxon>Parmales</taxon>
        <taxon>Triparmaceae</taxon>
        <taxon>Triparma</taxon>
    </lineage>
</organism>
<accession>A0A9W7G039</accession>
<comment type="caution">
    <text evidence="2">The sequence shown here is derived from an EMBL/GenBank/DDBJ whole genome shotgun (WGS) entry which is preliminary data.</text>
</comment>
<feature type="transmembrane region" description="Helical" evidence="1">
    <location>
        <begin position="154"/>
        <end position="175"/>
    </location>
</feature>
<dbReference type="OrthoDB" id="198997at2759"/>
<protein>
    <submittedName>
        <fullName evidence="2">Uncharacterized protein</fullName>
    </submittedName>
</protein>
<dbReference type="Proteomes" id="UP001165065">
    <property type="component" value="Unassembled WGS sequence"/>
</dbReference>
<feature type="transmembrane region" description="Helical" evidence="1">
    <location>
        <begin position="181"/>
        <end position="203"/>
    </location>
</feature>
<reference evidence="3" key="1">
    <citation type="journal article" date="2023" name="Commun. Biol.">
        <title>Genome analysis of Parmales, the sister group of diatoms, reveals the evolutionary specialization of diatoms from phago-mixotrophs to photoautotrophs.</title>
        <authorList>
            <person name="Ban H."/>
            <person name="Sato S."/>
            <person name="Yoshikawa S."/>
            <person name="Yamada K."/>
            <person name="Nakamura Y."/>
            <person name="Ichinomiya M."/>
            <person name="Sato N."/>
            <person name="Blanc-Mathieu R."/>
            <person name="Endo H."/>
            <person name="Kuwata A."/>
            <person name="Ogata H."/>
        </authorList>
    </citation>
    <scope>NUCLEOTIDE SEQUENCE [LARGE SCALE GENOMIC DNA]</scope>
</reference>